<keyword evidence="4 10" id="KW-0328">Glycosyltransferase</keyword>
<evidence type="ECO:0000256" key="10">
    <source>
        <dbReference type="RuleBase" id="RU363110"/>
    </source>
</evidence>
<sequence length="526" mass="60569">MNQPNPMILNKDCFWQLVGISTGLKILLIPANHSTDFEVHRNWLAITHNLPLNRWYFDETSEWTLDYPPFFAYFEWLLSQVAKYIDPRMLIVENLNYESKATLYFQRLSVTAMDLVYVLGVRSCMSALGVVRGSQQFFAGNLMLLLNVGLIFIDHIHFQYNGFMFGILLLSISALLRQRYLWSAFTFAVLLNFKHIFLYLAPPFGVYLLRFYCLEQASAQGGSFWRCLLKLLAVGLSPFVVSFGPFWQQLPQLMSRLFPFKRGLTHAYWAPNIWALYNTADKMAAKLLQTGPSAGPTTTSGLVQQIEHEVLPTITPSMTFGLTIAFMLPILLKLFKSSKKQSPLMFLRAVVLCACSSFMFGWHVHEKAILMVLIPLCLLTLVNREDARHAYVLSIAAYFSLFPLLYDVDLYVPRYSLYLSYMAMLYGQLYRMFAGFKGFHWLEWTYMLGFMAIPLYEHVLSHLLGLDKRLPFMPLLLTSTYASLGVVYFFGRYYMYAMGLNWWPQGAASKATATYSSSAKRKRKTK</sequence>
<feature type="transmembrane region" description="Helical" evidence="10">
    <location>
        <begin position="390"/>
        <end position="406"/>
    </location>
</feature>
<dbReference type="Proteomes" id="UP000268350">
    <property type="component" value="Unassembled WGS sequence"/>
</dbReference>
<comment type="pathway">
    <text evidence="2 10">Protein modification; protein glycosylation.</text>
</comment>
<evidence type="ECO:0000256" key="9">
    <source>
        <dbReference type="ARBA" id="ARBA00023136"/>
    </source>
</evidence>
<dbReference type="GO" id="GO:0042283">
    <property type="term" value="F:dolichyl pyrophosphate Glc1Man9GlcNAc2 alpha-1,3-glucosyltransferase activity"/>
    <property type="evidence" value="ECO:0007669"/>
    <property type="project" value="TreeGrafter"/>
</dbReference>
<evidence type="ECO:0000256" key="7">
    <source>
        <dbReference type="ARBA" id="ARBA00022824"/>
    </source>
</evidence>
<feature type="transmembrane region" description="Helical" evidence="10">
    <location>
        <begin position="196"/>
        <end position="215"/>
    </location>
</feature>
<dbReference type="EC" id="2.4.1.-" evidence="10"/>
<feature type="transmembrane region" description="Helical" evidence="10">
    <location>
        <begin position="160"/>
        <end position="176"/>
    </location>
</feature>
<dbReference type="OMA" id="YLAPPFG"/>
<dbReference type="PANTHER" id="PTHR12413">
    <property type="entry name" value="DOLICHYL GLYCOSYLTRANSFERASE"/>
    <property type="match status" value="1"/>
</dbReference>
<dbReference type="EMBL" id="OUUW01000003">
    <property type="protein sequence ID" value="SPP78439.1"/>
    <property type="molecule type" value="Genomic_DNA"/>
</dbReference>
<dbReference type="UniPathway" id="UPA00378"/>
<dbReference type="GO" id="GO:0006487">
    <property type="term" value="P:protein N-linked glycosylation"/>
    <property type="evidence" value="ECO:0007669"/>
    <property type="project" value="TreeGrafter"/>
</dbReference>
<evidence type="ECO:0000256" key="4">
    <source>
        <dbReference type="ARBA" id="ARBA00022676"/>
    </source>
</evidence>
<organism evidence="11 12">
    <name type="scientific">Drosophila guanche</name>
    <name type="common">Fruit fly</name>
    <dbReference type="NCBI Taxonomy" id="7266"/>
    <lineage>
        <taxon>Eukaryota</taxon>
        <taxon>Metazoa</taxon>
        <taxon>Ecdysozoa</taxon>
        <taxon>Arthropoda</taxon>
        <taxon>Hexapoda</taxon>
        <taxon>Insecta</taxon>
        <taxon>Pterygota</taxon>
        <taxon>Neoptera</taxon>
        <taxon>Endopterygota</taxon>
        <taxon>Diptera</taxon>
        <taxon>Brachycera</taxon>
        <taxon>Muscomorpha</taxon>
        <taxon>Ephydroidea</taxon>
        <taxon>Drosophilidae</taxon>
        <taxon>Drosophila</taxon>
        <taxon>Sophophora</taxon>
    </lineage>
</organism>
<evidence type="ECO:0000256" key="2">
    <source>
        <dbReference type="ARBA" id="ARBA00004922"/>
    </source>
</evidence>
<dbReference type="GO" id="GO:0005789">
    <property type="term" value="C:endoplasmic reticulum membrane"/>
    <property type="evidence" value="ECO:0007669"/>
    <property type="project" value="UniProtKB-SubCell"/>
</dbReference>
<feature type="transmembrane region" description="Helical" evidence="10">
    <location>
        <begin position="310"/>
        <end position="332"/>
    </location>
</feature>
<feature type="transmembrane region" description="Helical" evidence="10">
    <location>
        <begin position="137"/>
        <end position="153"/>
    </location>
</feature>
<name>A0A3B0JXE7_DROGU</name>
<keyword evidence="7 10" id="KW-0256">Endoplasmic reticulum</keyword>
<proteinExistence type="inferred from homology"/>
<feature type="transmembrane region" description="Helical" evidence="10">
    <location>
        <begin position="227"/>
        <end position="247"/>
    </location>
</feature>
<evidence type="ECO:0000256" key="5">
    <source>
        <dbReference type="ARBA" id="ARBA00022679"/>
    </source>
</evidence>
<accession>A0A3B0JXE7</accession>
<evidence type="ECO:0000256" key="3">
    <source>
        <dbReference type="ARBA" id="ARBA00008715"/>
    </source>
</evidence>
<comment type="subcellular location">
    <subcellularLocation>
        <location evidence="1 10">Endoplasmic reticulum membrane</location>
        <topology evidence="1 10">Multi-pass membrane protein</topology>
    </subcellularLocation>
</comment>
<keyword evidence="9 10" id="KW-0472">Membrane</keyword>
<gene>
    <name evidence="11" type="ORF">DGUA_6G011084</name>
</gene>
<keyword evidence="8 10" id="KW-1133">Transmembrane helix</keyword>
<keyword evidence="6 10" id="KW-0812">Transmembrane</keyword>
<protein>
    <recommendedName>
        <fullName evidence="10">Alpha-1,3-glucosyltransferase</fullName>
        <ecNumber evidence="10">2.4.1.-</ecNumber>
    </recommendedName>
</protein>
<evidence type="ECO:0000313" key="12">
    <source>
        <dbReference type="Proteomes" id="UP000268350"/>
    </source>
</evidence>
<dbReference type="InterPro" id="IPR004856">
    <property type="entry name" value="Glyco_trans_ALG6/ALG8"/>
</dbReference>
<evidence type="ECO:0000313" key="11">
    <source>
        <dbReference type="EMBL" id="SPP78439.1"/>
    </source>
</evidence>
<reference evidence="12" key="1">
    <citation type="submission" date="2018-01" db="EMBL/GenBank/DDBJ databases">
        <authorList>
            <person name="Alioto T."/>
            <person name="Alioto T."/>
        </authorList>
    </citation>
    <scope>NUCLEOTIDE SEQUENCE [LARGE SCALE GENOMIC DNA]</scope>
</reference>
<dbReference type="STRING" id="7266.A0A3B0JXE7"/>
<keyword evidence="12" id="KW-1185">Reference proteome</keyword>
<dbReference type="OrthoDB" id="1689333at2759"/>
<feature type="transmembrane region" description="Helical" evidence="10">
    <location>
        <begin position="344"/>
        <end position="362"/>
    </location>
</feature>
<keyword evidence="5 10" id="KW-0808">Transferase</keyword>
<evidence type="ECO:0000256" key="6">
    <source>
        <dbReference type="ARBA" id="ARBA00022692"/>
    </source>
</evidence>
<feature type="transmembrane region" description="Helical" evidence="10">
    <location>
        <begin position="441"/>
        <end position="460"/>
    </location>
</feature>
<dbReference type="Pfam" id="PF03155">
    <property type="entry name" value="Alg6_Alg8"/>
    <property type="match status" value="1"/>
</dbReference>
<comment type="similarity">
    <text evidence="3 10">Belongs to the ALG6/ALG8 glucosyltransferase family.</text>
</comment>
<evidence type="ECO:0000256" key="8">
    <source>
        <dbReference type="ARBA" id="ARBA00022989"/>
    </source>
</evidence>
<feature type="transmembrane region" description="Helical" evidence="10">
    <location>
        <begin position="472"/>
        <end position="491"/>
    </location>
</feature>
<evidence type="ECO:0000256" key="1">
    <source>
        <dbReference type="ARBA" id="ARBA00004477"/>
    </source>
</evidence>
<dbReference type="PANTHER" id="PTHR12413:SF2">
    <property type="entry name" value="DOLICHYL PYROPHOSPHATE GLC1MAN9GLCNAC2 ALPHA-1,3-GLUCOSYLTRANSFERASE-RELATED"/>
    <property type="match status" value="1"/>
</dbReference>
<dbReference type="AlphaFoldDB" id="A0A3B0JXE7"/>